<sequence>MAKDPLTLARAVVTCFNETPLHVAAMLGHLDFANYLLTHKPDMTKAVDLRGVRLYTWLLPMAMLRWLTYCCPPILTLVSSMMRMEERPSIWQL</sequence>
<accession>A0A438E8S4</accession>
<comment type="caution">
    <text evidence="2">The sequence shown here is derived from an EMBL/GenBank/DDBJ whole genome shotgun (WGS) entry which is preliminary data.</text>
</comment>
<organism evidence="2 3">
    <name type="scientific">Vitis vinifera</name>
    <name type="common">Grape</name>
    <dbReference type="NCBI Taxonomy" id="29760"/>
    <lineage>
        <taxon>Eukaryota</taxon>
        <taxon>Viridiplantae</taxon>
        <taxon>Streptophyta</taxon>
        <taxon>Embryophyta</taxon>
        <taxon>Tracheophyta</taxon>
        <taxon>Spermatophyta</taxon>
        <taxon>Magnoliopsida</taxon>
        <taxon>eudicotyledons</taxon>
        <taxon>Gunneridae</taxon>
        <taxon>Pentapetalae</taxon>
        <taxon>rosids</taxon>
        <taxon>Vitales</taxon>
        <taxon>Vitaceae</taxon>
        <taxon>Viteae</taxon>
        <taxon>Vitis</taxon>
    </lineage>
</organism>
<dbReference type="PROSITE" id="PS50088">
    <property type="entry name" value="ANK_REPEAT"/>
    <property type="match status" value="1"/>
</dbReference>
<proteinExistence type="predicted"/>
<dbReference type="Pfam" id="PF00023">
    <property type="entry name" value="Ank"/>
    <property type="match status" value="1"/>
</dbReference>
<dbReference type="PROSITE" id="PS50297">
    <property type="entry name" value="ANK_REP_REGION"/>
    <property type="match status" value="1"/>
</dbReference>
<gene>
    <name evidence="2" type="ORF">CK203_075036</name>
</gene>
<reference evidence="2 3" key="1">
    <citation type="journal article" date="2018" name="PLoS Genet.">
        <title>Population sequencing reveals clonal diversity and ancestral inbreeding in the grapevine cultivar Chardonnay.</title>
        <authorList>
            <person name="Roach M.J."/>
            <person name="Johnson D.L."/>
            <person name="Bohlmann J."/>
            <person name="van Vuuren H.J."/>
            <person name="Jones S.J."/>
            <person name="Pretorius I.S."/>
            <person name="Schmidt S.A."/>
            <person name="Borneman A.R."/>
        </authorList>
    </citation>
    <scope>NUCLEOTIDE SEQUENCE [LARGE SCALE GENOMIC DNA]</scope>
    <source>
        <strain evidence="3">cv. Chardonnay</strain>
        <tissue evidence="2">Leaf</tissue>
    </source>
</reference>
<evidence type="ECO:0000313" key="2">
    <source>
        <dbReference type="EMBL" id="RVW44010.1"/>
    </source>
</evidence>
<keyword evidence="1" id="KW-0040">ANK repeat</keyword>
<name>A0A438E8S4_VITVI</name>
<dbReference type="InterPro" id="IPR036770">
    <property type="entry name" value="Ankyrin_rpt-contain_sf"/>
</dbReference>
<dbReference type="Proteomes" id="UP000288805">
    <property type="component" value="Unassembled WGS sequence"/>
</dbReference>
<dbReference type="EMBL" id="QGNW01001363">
    <property type="protein sequence ID" value="RVW44010.1"/>
    <property type="molecule type" value="Genomic_DNA"/>
</dbReference>
<feature type="repeat" description="ANK" evidence="1">
    <location>
        <begin position="16"/>
        <end position="48"/>
    </location>
</feature>
<dbReference type="AlphaFoldDB" id="A0A438E8S4"/>
<protein>
    <submittedName>
        <fullName evidence="2">Uncharacterized protein</fullName>
    </submittedName>
</protein>
<evidence type="ECO:0000313" key="3">
    <source>
        <dbReference type="Proteomes" id="UP000288805"/>
    </source>
</evidence>
<dbReference type="InterPro" id="IPR002110">
    <property type="entry name" value="Ankyrin_rpt"/>
</dbReference>
<evidence type="ECO:0000256" key="1">
    <source>
        <dbReference type="PROSITE-ProRule" id="PRU00023"/>
    </source>
</evidence>
<dbReference type="SUPFAM" id="SSF48403">
    <property type="entry name" value="Ankyrin repeat"/>
    <property type="match status" value="1"/>
</dbReference>
<dbReference type="Gene3D" id="1.25.40.20">
    <property type="entry name" value="Ankyrin repeat-containing domain"/>
    <property type="match status" value="1"/>
</dbReference>
<dbReference type="SMART" id="SM00248">
    <property type="entry name" value="ANK"/>
    <property type="match status" value="1"/>
</dbReference>